<dbReference type="Pfam" id="PF13714">
    <property type="entry name" value="PEP_mutase"/>
    <property type="match status" value="1"/>
</dbReference>
<dbReference type="AlphaFoldDB" id="A0A0F9CX67"/>
<evidence type="ECO:0008006" key="2">
    <source>
        <dbReference type="Google" id="ProtNLM"/>
    </source>
</evidence>
<protein>
    <recommendedName>
        <fullName evidence="2">Isocitrate lyase/phosphoenolpyruvate mutase family protein</fullName>
    </recommendedName>
</protein>
<proteinExistence type="predicted"/>
<dbReference type="Gene3D" id="3.20.20.60">
    <property type="entry name" value="Phosphoenolpyruvate-binding domains"/>
    <property type="match status" value="1"/>
</dbReference>
<dbReference type="PANTHER" id="PTHR42905">
    <property type="entry name" value="PHOSPHOENOLPYRUVATE CARBOXYLASE"/>
    <property type="match status" value="1"/>
</dbReference>
<dbReference type="SUPFAM" id="SSF51621">
    <property type="entry name" value="Phosphoenolpyruvate/pyruvate domain"/>
    <property type="match status" value="1"/>
</dbReference>
<organism evidence="1">
    <name type="scientific">marine sediment metagenome</name>
    <dbReference type="NCBI Taxonomy" id="412755"/>
    <lineage>
        <taxon>unclassified sequences</taxon>
        <taxon>metagenomes</taxon>
        <taxon>ecological metagenomes</taxon>
    </lineage>
</organism>
<dbReference type="InterPro" id="IPR040442">
    <property type="entry name" value="Pyrv_kinase-like_dom_sf"/>
</dbReference>
<comment type="caution">
    <text evidence="1">The sequence shown here is derived from an EMBL/GenBank/DDBJ whole genome shotgun (WGS) entry which is preliminary data.</text>
</comment>
<sequence length="90" mass="9437">MEQDQRAKEFAALHRKGMPLVLHNIWDAGSARAVAAAGAQAIATGSWSVAAAQGYDDGEALPLDALLRTARQITNAVDLPVSVDFEGGYA</sequence>
<accession>A0A0F9CX67</accession>
<dbReference type="PANTHER" id="PTHR42905:SF16">
    <property type="entry name" value="CARBOXYPHOSPHONOENOLPYRUVATE PHOSPHONOMUTASE-LIKE PROTEIN (AFU_ORTHOLOGUE AFUA_5G07230)"/>
    <property type="match status" value="1"/>
</dbReference>
<name>A0A0F9CX67_9ZZZZ</name>
<dbReference type="InterPro" id="IPR015813">
    <property type="entry name" value="Pyrv/PenolPyrv_kinase-like_dom"/>
</dbReference>
<evidence type="ECO:0000313" key="1">
    <source>
        <dbReference type="EMBL" id="KKL10206.1"/>
    </source>
</evidence>
<feature type="non-terminal residue" evidence="1">
    <location>
        <position position="90"/>
    </location>
</feature>
<reference evidence="1" key="1">
    <citation type="journal article" date="2015" name="Nature">
        <title>Complex archaea that bridge the gap between prokaryotes and eukaryotes.</title>
        <authorList>
            <person name="Spang A."/>
            <person name="Saw J.H."/>
            <person name="Jorgensen S.L."/>
            <person name="Zaremba-Niedzwiedzka K."/>
            <person name="Martijn J."/>
            <person name="Lind A.E."/>
            <person name="van Eijk R."/>
            <person name="Schleper C."/>
            <person name="Guy L."/>
            <person name="Ettema T.J."/>
        </authorList>
    </citation>
    <scope>NUCLEOTIDE SEQUENCE</scope>
</reference>
<dbReference type="GO" id="GO:0003824">
    <property type="term" value="F:catalytic activity"/>
    <property type="evidence" value="ECO:0007669"/>
    <property type="project" value="InterPro"/>
</dbReference>
<gene>
    <name evidence="1" type="ORF">LCGC14_2558150</name>
</gene>
<dbReference type="EMBL" id="LAZR01042155">
    <property type="protein sequence ID" value="KKL10206.1"/>
    <property type="molecule type" value="Genomic_DNA"/>
</dbReference>